<feature type="compositionally biased region" description="Basic and acidic residues" evidence="2">
    <location>
        <begin position="857"/>
        <end position="874"/>
    </location>
</feature>
<feature type="region of interest" description="Disordered" evidence="2">
    <location>
        <begin position="475"/>
        <end position="545"/>
    </location>
</feature>
<keyword evidence="1" id="KW-0175">Coiled coil</keyword>
<evidence type="ECO:0000313" key="4">
    <source>
        <dbReference type="Proteomes" id="UP000006671"/>
    </source>
</evidence>
<feature type="compositionally biased region" description="Polar residues" evidence="2">
    <location>
        <begin position="647"/>
        <end position="659"/>
    </location>
</feature>
<organism evidence="4">
    <name type="scientific">Naegleria gruberi</name>
    <name type="common">Amoeba</name>
    <dbReference type="NCBI Taxonomy" id="5762"/>
    <lineage>
        <taxon>Eukaryota</taxon>
        <taxon>Discoba</taxon>
        <taxon>Heterolobosea</taxon>
        <taxon>Tetramitia</taxon>
        <taxon>Eutetramitia</taxon>
        <taxon>Vahlkampfiidae</taxon>
        <taxon>Naegleria</taxon>
    </lineage>
</organism>
<dbReference type="GeneID" id="8851934"/>
<dbReference type="OrthoDB" id="273407at2759"/>
<feature type="region of interest" description="Disordered" evidence="2">
    <location>
        <begin position="851"/>
        <end position="883"/>
    </location>
</feature>
<feature type="compositionally biased region" description="Polar residues" evidence="2">
    <location>
        <begin position="499"/>
        <end position="517"/>
    </location>
</feature>
<feature type="compositionally biased region" description="Basic and acidic residues" evidence="2">
    <location>
        <begin position="98"/>
        <end position="162"/>
    </location>
</feature>
<evidence type="ECO:0000256" key="2">
    <source>
        <dbReference type="SAM" id="MobiDB-lite"/>
    </source>
</evidence>
<dbReference type="EMBL" id="GG738880">
    <property type="protein sequence ID" value="EFC42290.1"/>
    <property type="molecule type" value="Genomic_DNA"/>
</dbReference>
<dbReference type="RefSeq" id="XP_002675034.1">
    <property type="nucleotide sequence ID" value="XM_002674988.1"/>
</dbReference>
<feature type="region of interest" description="Disordered" evidence="2">
    <location>
        <begin position="622"/>
        <end position="659"/>
    </location>
</feature>
<proteinExistence type="predicted"/>
<feature type="compositionally biased region" description="Polar residues" evidence="2">
    <location>
        <begin position="168"/>
        <end position="183"/>
    </location>
</feature>
<dbReference type="STRING" id="5762.D2VLD6"/>
<name>D2VLD6_NAEGR</name>
<dbReference type="Proteomes" id="UP000006671">
    <property type="component" value="Unassembled WGS sequence"/>
</dbReference>
<dbReference type="OMA" id="IERLDHC"/>
<dbReference type="VEuPathDB" id="AmoebaDB:NAEGRDRAFT_58590"/>
<sequence>MTDTDQQLPSSSNNTGGEGFTSPEDELDWGTLCSPNGLEHELMTYAPLKKLLNTIIKKVSSQDKKLSSVDDKVSDAAKQALDANEKAKKLKSQIDASEQEKMGDKETNDLNAKTEAEKHEKRHKDLMDKIGDLEKQLQDLKKQNEDLKHKNSESEDKLKRLVGDALKTMQTMSQIPPQPTNTSSDDEKRNITSSSNRRPFTPEENKRNIQDVEVFSTPEVEKTVQLYKPADDEDNSTLQSVILSLPKHGKVTQFDDEASPTDDMSNTDTNTSNKPKSRPTSTASGKRGKDLKDSKERPPSSPQKKINFAPAAVTDPNHRINFSADTQTEGVVDPFKYNVYDVKNDLDRAQVSRVKGVLLSQLNDLQRELDDAKKKEKDDVDLLLDQILGIKNQVNSINKKLDLAQKLKGQDKNTSTDNLYEEGLLDVQLDEGKNVKVFIPPKTEELDSSVTDSINELLGKIDYLENRLADATRRIDDLENRPQPAFFDDHEELEKPEKSNTPFMNTRETVDASTSPFQKKKEDTDNRTGTPSERPESSSDDFVSNKDLKKLEKKLMYYITTHDMSNDLNNQIQELIKQLESVEDRLAQKCDIASTPNHQQFKDIEDMVLKKADREEVHNMIEKLKNDSDKQPTIVQRPFSPQEDRNPSSPNTKVESSGIDQADLKKIKDALNNLSSQLSQLSKMKADKIDVFKELSEKKEQIDRLDQTKSDANIVARKAEREYVDSLFNKLKKDLENSISMTNTHTADLLAKDLEFLKRLIEDKADSDEIRRIKEYLNQAFDNKTEKDGDGLASSQAFKCLSCNRALKGMKMRPQSLNFDNFISHLPPPKQKVNPRKQFLNDSLTKSSVQIPSSILDDGRKNRSAAEHLPELKKSGTAASSNL</sequence>
<feature type="coiled-coil region" evidence="1">
    <location>
        <begin position="664"/>
        <end position="722"/>
    </location>
</feature>
<keyword evidence="4" id="KW-1185">Reference proteome</keyword>
<feature type="coiled-coil region" evidence="1">
    <location>
        <begin position="565"/>
        <end position="592"/>
    </location>
</feature>
<gene>
    <name evidence="3" type="ORF">NAEGRDRAFT_58590</name>
</gene>
<reference evidence="3 4" key="1">
    <citation type="journal article" date="2010" name="Cell">
        <title>The genome of Naegleria gruberi illuminates early eukaryotic versatility.</title>
        <authorList>
            <person name="Fritz-Laylin L.K."/>
            <person name="Prochnik S.E."/>
            <person name="Ginger M.L."/>
            <person name="Dacks J.B."/>
            <person name="Carpenter M.L."/>
            <person name="Field M.C."/>
            <person name="Kuo A."/>
            <person name="Paredez A."/>
            <person name="Chapman J."/>
            <person name="Pham J."/>
            <person name="Shu S."/>
            <person name="Neupane R."/>
            <person name="Cipriano M."/>
            <person name="Mancuso J."/>
            <person name="Tu H."/>
            <person name="Salamov A."/>
            <person name="Lindquist E."/>
            <person name="Shapiro H."/>
            <person name="Lucas S."/>
            <person name="Grigoriev I.V."/>
            <person name="Cande W.Z."/>
            <person name="Fulton C."/>
            <person name="Rokhsar D.S."/>
            <person name="Dawson S.C."/>
        </authorList>
    </citation>
    <scope>NUCLEOTIDE SEQUENCE [LARGE SCALE GENOMIC DNA]</scope>
    <source>
        <strain evidence="3 4">NEG-M</strain>
    </source>
</reference>
<feature type="coiled-coil region" evidence="1">
    <location>
        <begin position="355"/>
        <end position="382"/>
    </location>
</feature>
<feature type="region of interest" description="Disordered" evidence="2">
    <location>
        <begin position="1"/>
        <end position="36"/>
    </location>
</feature>
<feature type="compositionally biased region" description="Basic and acidic residues" evidence="2">
    <location>
        <begin position="200"/>
        <end position="210"/>
    </location>
</feature>
<dbReference type="AlphaFoldDB" id="D2VLD6"/>
<feature type="compositionally biased region" description="Basic and acidic residues" evidence="2">
    <location>
        <begin position="533"/>
        <end position="545"/>
    </location>
</feature>
<feature type="compositionally biased region" description="Polar residues" evidence="2">
    <location>
        <begin position="1"/>
        <end position="15"/>
    </location>
</feature>
<dbReference type="KEGG" id="ngr:NAEGRDRAFT_58590"/>
<feature type="region of interest" description="Disordered" evidence="2">
    <location>
        <begin position="83"/>
        <end position="311"/>
    </location>
</feature>
<evidence type="ECO:0000256" key="1">
    <source>
        <dbReference type="SAM" id="Coils"/>
    </source>
</evidence>
<dbReference type="InParanoid" id="D2VLD6"/>
<feature type="compositionally biased region" description="Basic and acidic residues" evidence="2">
    <location>
        <begin position="287"/>
        <end position="298"/>
    </location>
</feature>
<protein>
    <submittedName>
        <fullName evidence="3">Uncharacterized protein</fullName>
    </submittedName>
</protein>
<evidence type="ECO:0000313" key="3">
    <source>
        <dbReference type="EMBL" id="EFC42290.1"/>
    </source>
</evidence>
<accession>D2VLD6</accession>
<dbReference type="eggNOG" id="ENOG502R12H">
    <property type="taxonomic scope" value="Eukaryota"/>
</dbReference>
<feature type="compositionally biased region" description="Low complexity" evidence="2">
    <location>
        <begin position="261"/>
        <end position="273"/>
    </location>
</feature>